<dbReference type="VEuPathDB" id="FungiDB:VP01_391g7"/>
<gene>
    <name evidence="1" type="ORF">VP01_391g7</name>
</gene>
<evidence type="ECO:0000313" key="2">
    <source>
        <dbReference type="Proteomes" id="UP000037035"/>
    </source>
</evidence>
<keyword evidence="2" id="KW-1185">Reference proteome</keyword>
<comment type="caution">
    <text evidence="1">The sequence shown here is derived from an EMBL/GenBank/DDBJ whole genome shotgun (WGS) entry which is preliminary data.</text>
</comment>
<protein>
    <submittedName>
        <fullName evidence="1">Uncharacterized protein</fullName>
    </submittedName>
</protein>
<evidence type="ECO:0000313" key="1">
    <source>
        <dbReference type="EMBL" id="KNZ51519.1"/>
    </source>
</evidence>
<dbReference type="EMBL" id="LAVV01008968">
    <property type="protein sequence ID" value="KNZ51519.1"/>
    <property type="molecule type" value="Genomic_DNA"/>
</dbReference>
<organism evidence="1 2">
    <name type="scientific">Puccinia sorghi</name>
    <dbReference type="NCBI Taxonomy" id="27349"/>
    <lineage>
        <taxon>Eukaryota</taxon>
        <taxon>Fungi</taxon>
        <taxon>Dikarya</taxon>
        <taxon>Basidiomycota</taxon>
        <taxon>Pucciniomycotina</taxon>
        <taxon>Pucciniomycetes</taxon>
        <taxon>Pucciniales</taxon>
        <taxon>Pucciniaceae</taxon>
        <taxon>Puccinia</taxon>
    </lineage>
</organism>
<dbReference type="AlphaFoldDB" id="A0A0L6USN4"/>
<dbReference type="OrthoDB" id="2501121at2759"/>
<sequence>MWFAGPPSLSPKSPVAFAQSREVCCALLTAKLFANDLEAMSTQPSTSSTPKTDQERIVIPLATDERCWFKCRQTNAGRLRGRDPTCSLFCYYSNQLPSLITDPATSLKGTTTEVRGGDGDNDLMNMTGDAEERWDELVRKYTLSALEGKYLYFATGKPALLRHLASMRQLGSLEHHWLLQKLKDEDSLPLQNLQHQSHSPTVPAHLPDKSHRGLVVLAYHKDYESVINIAHSMASGMASIHWHIEKIYGPSYSILSKVPASPLLSNSLTLLNRSFESLSKVLGRLAAKYAARLDNSSSSSSSSNDPSRRFEVVGSACDERKGWASRIGLSSKLLNDDEEALMITDMDLRVSVE</sequence>
<proteinExistence type="predicted"/>
<name>A0A0L6USN4_9BASI</name>
<accession>A0A0L6USN4</accession>
<dbReference type="Proteomes" id="UP000037035">
    <property type="component" value="Unassembled WGS sequence"/>
</dbReference>
<reference evidence="1 2" key="1">
    <citation type="submission" date="2015-08" db="EMBL/GenBank/DDBJ databases">
        <title>Next Generation Sequencing and Analysis of the Genome of Puccinia sorghi L Schw, the Causal Agent of Maize Common Rust.</title>
        <authorList>
            <person name="Rochi L."/>
            <person name="Burguener G."/>
            <person name="Darino M."/>
            <person name="Turjanski A."/>
            <person name="Kreff E."/>
            <person name="Dieguez M.J."/>
            <person name="Sacco F."/>
        </authorList>
    </citation>
    <scope>NUCLEOTIDE SEQUENCE [LARGE SCALE GENOMIC DNA]</scope>
    <source>
        <strain evidence="1 2">RO10H11247</strain>
    </source>
</reference>